<keyword evidence="3" id="KW-0378">Hydrolase</keyword>
<dbReference type="InterPro" id="IPR016130">
    <property type="entry name" value="Tyr_Pase_AS"/>
</dbReference>
<evidence type="ECO:0000256" key="1">
    <source>
        <dbReference type="ARBA" id="ARBA00009580"/>
    </source>
</evidence>
<evidence type="ECO:0000256" key="2">
    <source>
        <dbReference type="ARBA" id="ARBA00013064"/>
    </source>
</evidence>
<dbReference type="AlphaFoldDB" id="A0A8B6C7Z1"/>
<organism evidence="9 10">
    <name type="scientific">Mytilus galloprovincialis</name>
    <name type="common">Mediterranean mussel</name>
    <dbReference type="NCBI Taxonomy" id="29158"/>
    <lineage>
        <taxon>Eukaryota</taxon>
        <taxon>Metazoa</taxon>
        <taxon>Spiralia</taxon>
        <taxon>Lophotrochozoa</taxon>
        <taxon>Mollusca</taxon>
        <taxon>Bivalvia</taxon>
        <taxon>Autobranchia</taxon>
        <taxon>Pteriomorphia</taxon>
        <taxon>Mytilida</taxon>
        <taxon>Mytiloidea</taxon>
        <taxon>Mytilidae</taxon>
        <taxon>Mytilinae</taxon>
        <taxon>Mytilus</taxon>
    </lineage>
</organism>
<dbReference type="GO" id="GO:0008045">
    <property type="term" value="P:motor neuron axon guidance"/>
    <property type="evidence" value="ECO:0007669"/>
    <property type="project" value="TreeGrafter"/>
</dbReference>
<dbReference type="InterPro" id="IPR000387">
    <property type="entry name" value="Tyr_Pase_dom"/>
</dbReference>
<name>A0A8B6C7Z1_MYTGA</name>
<proteinExistence type="inferred from homology"/>
<keyword evidence="5" id="KW-1133">Transmembrane helix</keyword>
<dbReference type="GO" id="GO:0004725">
    <property type="term" value="F:protein tyrosine phosphatase activity"/>
    <property type="evidence" value="ECO:0007669"/>
    <property type="project" value="UniProtKB-EC"/>
</dbReference>
<accession>A0A8B6C7Z1</accession>
<dbReference type="CDD" id="cd00047">
    <property type="entry name" value="PTPc"/>
    <property type="match status" value="1"/>
</dbReference>
<comment type="caution">
    <text evidence="9">The sequence shown here is derived from an EMBL/GenBank/DDBJ whole genome shotgun (WGS) entry which is preliminary data.</text>
</comment>
<feature type="domain" description="Tyrosine specific protein phosphatases" evidence="8">
    <location>
        <begin position="841"/>
        <end position="897"/>
    </location>
</feature>
<evidence type="ECO:0000313" key="9">
    <source>
        <dbReference type="EMBL" id="VDI01489.1"/>
    </source>
</evidence>
<keyword evidence="4" id="KW-0904">Protein phosphatase</keyword>
<dbReference type="EC" id="3.1.3.48" evidence="2"/>
<dbReference type="SUPFAM" id="SSF49785">
    <property type="entry name" value="Galactose-binding domain-like"/>
    <property type="match status" value="1"/>
</dbReference>
<evidence type="ECO:0000256" key="5">
    <source>
        <dbReference type="SAM" id="Phobius"/>
    </source>
</evidence>
<dbReference type="InterPro" id="IPR008979">
    <property type="entry name" value="Galactose-bd-like_sf"/>
</dbReference>
<dbReference type="Gene3D" id="2.60.120.260">
    <property type="entry name" value="Galactose-binding domain-like"/>
    <property type="match status" value="1"/>
</dbReference>
<feature type="signal peptide" evidence="6">
    <location>
        <begin position="1"/>
        <end position="21"/>
    </location>
</feature>
<dbReference type="SMART" id="SM00404">
    <property type="entry name" value="PTPc_motif"/>
    <property type="match status" value="1"/>
</dbReference>
<comment type="similarity">
    <text evidence="1">Belongs to the protein-tyrosine phosphatase family.</text>
</comment>
<feature type="domain" description="Tyrosine-protein phosphatase" evidence="7">
    <location>
        <begin position="668"/>
        <end position="897"/>
    </location>
</feature>
<feature type="transmembrane region" description="Helical" evidence="5">
    <location>
        <begin position="536"/>
        <end position="557"/>
    </location>
</feature>
<evidence type="ECO:0000256" key="3">
    <source>
        <dbReference type="ARBA" id="ARBA00022801"/>
    </source>
</evidence>
<dbReference type="InterPro" id="IPR003595">
    <property type="entry name" value="Tyr_Pase_cat"/>
</dbReference>
<dbReference type="SMART" id="SM00194">
    <property type="entry name" value="PTPc"/>
    <property type="match status" value="1"/>
</dbReference>
<reference evidence="9" key="1">
    <citation type="submission" date="2018-11" db="EMBL/GenBank/DDBJ databases">
        <authorList>
            <person name="Alioto T."/>
            <person name="Alioto T."/>
        </authorList>
    </citation>
    <scope>NUCLEOTIDE SEQUENCE</scope>
</reference>
<evidence type="ECO:0000313" key="10">
    <source>
        <dbReference type="Proteomes" id="UP000596742"/>
    </source>
</evidence>
<dbReference type="PROSITE" id="PS50055">
    <property type="entry name" value="TYR_PHOSPHATASE_PTP"/>
    <property type="match status" value="1"/>
</dbReference>
<dbReference type="SUPFAM" id="SSF52799">
    <property type="entry name" value="(Phosphotyrosine protein) phosphatases II"/>
    <property type="match status" value="1"/>
</dbReference>
<dbReference type="Gene3D" id="2.170.300.10">
    <property type="entry name" value="Tie2 ligand-binding domain superfamily"/>
    <property type="match status" value="2"/>
</dbReference>
<dbReference type="PRINTS" id="PR00700">
    <property type="entry name" value="PRTYPHPHTASE"/>
</dbReference>
<dbReference type="InterPro" id="IPR000242">
    <property type="entry name" value="PTP_cat"/>
</dbReference>
<evidence type="ECO:0000259" key="8">
    <source>
        <dbReference type="PROSITE" id="PS50056"/>
    </source>
</evidence>
<dbReference type="InterPro" id="IPR050348">
    <property type="entry name" value="Protein-Tyr_Phosphatase"/>
</dbReference>
<evidence type="ECO:0000259" key="7">
    <source>
        <dbReference type="PROSITE" id="PS50055"/>
    </source>
</evidence>
<dbReference type="InterPro" id="IPR029021">
    <property type="entry name" value="Prot-tyrosine_phosphatase-like"/>
</dbReference>
<keyword evidence="10" id="KW-1185">Reference proteome</keyword>
<dbReference type="PROSITE" id="PS00383">
    <property type="entry name" value="TYR_PHOSPHATASE_1"/>
    <property type="match status" value="1"/>
</dbReference>
<dbReference type="OrthoDB" id="6160754at2759"/>
<feature type="chain" id="PRO_5032755440" description="protein-tyrosine-phosphatase" evidence="6">
    <location>
        <begin position="22"/>
        <end position="917"/>
    </location>
</feature>
<dbReference type="Pfam" id="PF00102">
    <property type="entry name" value="Y_phosphatase"/>
    <property type="match status" value="1"/>
</dbReference>
<dbReference type="PANTHER" id="PTHR19134">
    <property type="entry name" value="RECEPTOR-TYPE TYROSINE-PROTEIN PHOSPHATASE"/>
    <property type="match status" value="1"/>
</dbReference>
<keyword evidence="5" id="KW-0472">Membrane</keyword>
<gene>
    <name evidence="9" type="ORF">MGAL_10B062379</name>
</gene>
<evidence type="ECO:0000256" key="6">
    <source>
        <dbReference type="SAM" id="SignalP"/>
    </source>
</evidence>
<dbReference type="Proteomes" id="UP000596742">
    <property type="component" value="Unassembled WGS sequence"/>
</dbReference>
<keyword evidence="6" id="KW-0732">Signal</keyword>
<dbReference type="EMBL" id="UYJE01001354">
    <property type="protein sequence ID" value="VDI01489.1"/>
    <property type="molecule type" value="Genomic_DNA"/>
</dbReference>
<dbReference type="PROSITE" id="PS50056">
    <property type="entry name" value="TYR_PHOSPHATASE_2"/>
    <property type="match status" value="1"/>
</dbReference>
<protein>
    <recommendedName>
        <fullName evidence="2">protein-tyrosine-phosphatase</fullName>
        <ecNumber evidence="2">3.1.3.48</ecNumber>
    </recommendedName>
</protein>
<dbReference type="Gene3D" id="3.90.190.10">
    <property type="entry name" value="Protein tyrosine phosphatase superfamily"/>
    <property type="match status" value="1"/>
</dbReference>
<sequence length="917" mass="103358">MIVPLKILILILEILTLKVTAQINLALKGKVKQSSNYSSFGAQLAIDGPANNHWNDGCSSTNTWKKTAWWGLRLPELVYVTNIEIYYRGDRPDRMDNFRLILSNGSVYDRDAFRCYTDLGIDGYPDVTQNINCKTLTKNIYFFNRRYSTPGGEGAFVELCYIAIYGCWKGTWGVNCTNSCPDNCIDNHCYPGNGSCIWGCDSRKCLYDKCDTHAGVCSDGCKAGLVGENCNNEFYSAPFNVGTHSVYCTNTSSDWKKSKVLYQGERPTKDIHVSAVCRYVIYVPPSISGTSKVDLCEIEIGGCPFGKYGVNCEMNCSENCILGSCNLVNGNCTHGCIDGWFGERCNEPCNKGFYGKQCMHACSQHCFLPPCDHVTGQCSGGCKKGWTANDCFKECSPGYFGSNCSQSCDGCLLNTCDRFEGFCNVKDKCKPGYINYPKCNQSCANWFYGENCANKCNCLSEPCDKFTGMCPGGKCDKGWSGESCNKECSRGYFGYNCIDYCNNCLNTSCEIYEGNCTYGSKQAEFQSIESPGPVTLIIGGICAAIMVFLAIILFIVYRRFSRSQKHKNHPNMEENKMIRSAITDQGAMYENVTGDFASSENVQLSFEEKHDRKIRTCGISSNDLPDEEEEGNANVYGNVLSEDDICQHKIQIEDLSFVINEKRKDHGFEKEYGMFPKGLIHAHVEGSKEENKAKNRFLTTWPYDHSRVVLKGDTKYDYINANYIDSYYKEKAYIATQGPKRNTVRDFWHMIWQDNVGKIVMVTQLEEEGKKKCDQYWPQTSNKPLIVGNLELTMEVEKEHSVYMYRVINVKHKLEKHERRIHHFHFTQWPDHGVPDSIKLVNFYRAVTNISCDQPGPLLVHCSAGIGRTGTFIAIDSLYAHGKSVGYIDVKEYVKMIAEGQNEYDSNICKCNTIFYS</sequence>
<dbReference type="PANTHER" id="PTHR19134:SF562">
    <property type="entry name" value="PROTEIN-TYROSINE-PHOSPHATASE"/>
    <property type="match status" value="1"/>
</dbReference>
<evidence type="ECO:0000256" key="4">
    <source>
        <dbReference type="ARBA" id="ARBA00022912"/>
    </source>
</evidence>
<keyword evidence="5" id="KW-0812">Transmembrane</keyword>